<keyword evidence="1" id="KW-0175">Coiled coil</keyword>
<evidence type="ECO:0000256" key="1">
    <source>
        <dbReference type="SAM" id="Coils"/>
    </source>
</evidence>
<comment type="caution">
    <text evidence="2">The sequence shown here is derived from an EMBL/GenBank/DDBJ whole genome shotgun (WGS) entry which is preliminary data.</text>
</comment>
<evidence type="ECO:0000313" key="3">
    <source>
        <dbReference type="Proteomes" id="UP000094056"/>
    </source>
</evidence>
<dbReference type="EMBL" id="MAYW01000008">
    <property type="protein sequence ID" value="ODS34343.1"/>
    <property type="molecule type" value="Genomic_DNA"/>
</dbReference>
<proteinExistence type="predicted"/>
<name>A0A1E3XFD3_9BACT</name>
<dbReference type="Proteomes" id="UP000094056">
    <property type="component" value="Unassembled WGS sequence"/>
</dbReference>
<feature type="coiled-coil region" evidence="1">
    <location>
        <begin position="8"/>
        <end position="35"/>
    </location>
</feature>
<dbReference type="AlphaFoldDB" id="A0A1E3XFD3"/>
<evidence type="ECO:0000313" key="2">
    <source>
        <dbReference type="EMBL" id="ODS34343.1"/>
    </source>
</evidence>
<gene>
    <name evidence="2" type="ORF">SCARUB_00474</name>
</gene>
<sequence length="192" mass="22877">MERELPSVTFDEEYLEKLEERVKNKKEKAANILFTLNRLILVERHRNPIYESLVEKVERLLEIWKEKTKDYKKIYLEGTKVFQDIGTLSERQKSLGFTDTEYAILLELEKKLNSVRAYDHTPLLIDEVKDLSKQLDKFTFSGWFNQTTVKKEVERVVRRFVRGIKSEFNLSLNEMNDLHKKLIENVKNYGTT</sequence>
<reference evidence="2 3" key="1">
    <citation type="submission" date="2016-07" db="EMBL/GenBank/DDBJ databases">
        <title>Draft genome of Scalindua rubra, obtained from a brine-seawater interface in the Red Sea, sheds light on salt adaptation in anammox bacteria.</title>
        <authorList>
            <person name="Speth D.R."/>
            <person name="Lagkouvardos I."/>
            <person name="Wang Y."/>
            <person name="Qian P.-Y."/>
            <person name="Dutilh B.E."/>
            <person name="Jetten M.S."/>
        </authorList>
    </citation>
    <scope>NUCLEOTIDE SEQUENCE [LARGE SCALE GENOMIC DNA]</scope>
    <source>
        <strain evidence="2">BSI-1</strain>
    </source>
</reference>
<protein>
    <submittedName>
        <fullName evidence="2">Uncharacterized protein</fullName>
    </submittedName>
</protein>
<organism evidence="2 3">
    <name type="scientific">Candidatus Scalindua rubra</name>
    <dbReference type="NCBI Taxonomy" id="1872076"/>
    <lineage>
        <taxon>Bacteria</taxon>
        <taxon>Pseudomonadati</taxon>
        <taxon>Planctomycetota</taxon>
        <taxon>Candidatus Brocadiia</taxon>
        <taxon>Candidatus Brocadiales</taxon>
        <taxon>Candidatus Scalinduaceae</taxon>
        <taxon>Candidatus Scalindua</taxon>
    </lineage>
</organism>
<accession>A0A1E3XFD3</accession>